<gene>
    <name evidence="2" type="primary">ymdB_2</name>
    <name evidence="2" type="ORF">Poly59_07410</name>
</gene>
<dbReference type="PANTHER" id="PTHR11106:SF27">
    <property type="entry name" value="MACRO DOMAIN-CONTAINING PROTEIN"/>
    <property type="match status" value="1"/>
</dbReference>
<accession>A0A5C6FAP5</accession>
<dbReference type="PANTHER" id="PTHR11106">
    <property type="entry name" value="GANGLIOSIDE INDUCED DIFFERENTIATION ASSOCIATED PROTEIN 2-RELATED"/>
    <property type="match status" value="1"/>
</dbReference>
<dbReference type="AlphaFoldDB" id="A0A5C6FAP5"/>
<dbReference type="InterPro" id="IPR043472">
    <property type="entry name" value="Macro_dom-like"/>
</dbReference>
<organism evidence="2 3">
    <name type="scientific">Rubripirellula reticaptiva</name>
    <dbReference type="NCBI Taxonomy" id="2528013"/>
    <lineage>
        <taxon>Bacteria</taxon>
        <taxon>Pseudomonadati</taxon>
        <taxon>Planctomycetota</taxon>
        <taxon>Planctomycetia</taxon>
        <taxon>Pirellulales</taxon>
        <taxon>Pirellulaceae</taxon>
        <taxon>Rubripirellula</taxon>
    </lineage>
</organism>
<dbReference type="EC" id="3.5.1.-" evidence="2"/>
<dbReference type="Pfam" id="PF01661">
    <property type="entry name" value="Macro"/>
    <property type="match status" value="1"/>
</dbReference>
<dbReference type="InterPro" id="IPR002589">
    <property type="entry name" value="Macro_dom"/>
</dbReference>
<dbReference type="Gene3D" id="3.40.220.10">
    <property type="entry name" value="Leucine Aminopeptidase, subunit E, domain 1"/>
    <property type="match status" value="1"/>
</dbReference>
<dbReference type="GO" id="GO:0016787">
    <property type="term" value="F:hydrolase activity"/>
    <property type="evidence" value="ECO:0007669"/>
    <property type="project" value="UniProtKB-KW"/>
</dbReference>
<comment type="caution">
    <text evidence="2">The sequence shown here is derived from an EMBL/GenBank/DDBJ whole genome shotgun (WGS) entry which is preliminary data.</text>
</comment>
<feature type="domain" description="Macro" evidence="1">
    <location>
        <begin position="1"/>
        <end position="43"/>
    </location>
</feature>
<sequence>MIEVRRGDITKLSVHAIVNAANEWMLGGGGVDGAIHLAAGDEL</sequence>
<dbReference type="SUPFAM" id="SSF52949">
    <property type="entry name" value="Macro domain-like"/>
    <property type="match status" value="1"/>
</dbReference>
<evidence type="ECO:0000259" key="1">
    <source>
        <dbReference type="PROSITE" id="PS51154"/>
    </source>
</evidence>
<keyword evidence="3" id="KW-1185">Reference proteome</keyword>
<reference evidence="2 3" key="1">
    <citation type="submission" date="2019-02" db="EMBL/GenBank/DDBJ databases">
        <title>Deep-cultivation of Planctomycetes and their phenomic and genomic characterization uncovers novel biology.</title>
        <authorList>
            <person name="Wiegand S."/>
            <person name="Jogler M."/>
            <person name="Boedeker C."/>
            <person name="Pinto D."/>
            <person name="Vollmers J."/>
            <person name="Rivas-Marin E."/>
            <person name="Kohn T."/>
            <person name="Peeters S.H."/>
            <person name="Heuer A."/>
            <person name="Rast P."/>
            <person name="Oberbeckmann S."/>
            <person name="Bunk B."/>
            <person name="Jeske O."/>
            <person name="Meyerdierks A."/>
            <person name="Storesund J.E."/>
            <person name="Kallscheuer N."/>
            <person name="Luecker S."/>
            <person name="Lage O.M."/>
            <person name="Pohl T."/>
            <person name="Merkel B.J."/>
            <person name="Hornburger P."/>
            <person name="Mueller R.-W."/>
            <person name="Bruemmer F."/>
            <person name="Labrenz M."/>
            <person name="Spormann A.M."/>
            <person name="Op Den Camp H."/>
            <person name="Overmann J."/>
            <person name="Amann R."/>
            <person name="Jetten M.S.M."/>
            <person name="Mascher T."/>
            <person name="Medema M.H."/>
            <person name="Devos D.P."/>
            <person name="Kaster A.-K."/>
            <person name="Ovreas L."/>
            <person name="Rohde M."/>
            <person name="Galperin M.Y."/>
            <person name="Jogler C."/>
        </authorList>
    </citation>
    <scope>NUCLEOTIDE SEQUENCE [LARGE SCALE GENOMIC DNA]</scope>
    <source>
        <strain evidence="2 3">Poly59</strain>
    </source>
</reference>
<protein>
    <submittedName>
        <fullName evidence="2">O-acetyl-ADP-ribose deacetylase</fullName>
        <ecNumber evidence="2">3.5.1.-</ecNumber>
    </submittedName>
</protein>
<dbReference type="EMBL" id="SJPX01000001">
    <property type="protein sequence ID" value="TWU57832.1"/>
    <property type="molecule type" value="Genomic_DNA"/>
</dbReference>
<evidence type="ECO:0000313" key="2">
    <source>
        <dbReference type="EMBL" id="TWU57832.1"/>
    </source>
</evidence>
<dbReference type="PROSITE" id="PS51154">
    <property type="entry name" value="MACRO"/>
    <property type="match status" value="1"/>
</dbReference>
<evidence type="ECO:0000313" key="3">
    <source>
        <dbReference type="Proteomes" id="UP000317977"/>
    </source>
</evidence>
<keyword evidence="2" id="KW-0378">Hydrolase</keyword>
<dbReference type="Proteomes" id="UP000317977">
    <property type="component" value="Unassembled WGS sequence"/>
</dbReference>
<name>A0A5C6FAP5_9BACT</name>
<proteinExistence type="predicted"/>